<name>A0A0H5PZV7_9ZZZZ</name>
<organism evidence="1">
    <name type="scientific">uncultured prokaryote</name>
    <dbReference type="NCBI Taxonomy" id="198431"/>
    <lineage>
        <taxon>unclassified sequences</taxon>
        <taxon>environmental samples</taxon>
    </lineage>
</organism>
<reference evidence="1" key="2">
    <citation type="submission" date="2015-07" db="EMBL/GenBank/DDBJ databases">
        <title>Plasmids, circular viruses and viroids from rat gut.</title>
        <authorList>
            <person name="Jorgensen T.J."/>
            <person name="Hansen M.A."/>
            <person name="Xu Z."/>
            <person name="Tabak M.A."/>
            <person name="Sorensen S.J."/>
            <person name="Hansen L.H."/>
        </authorList>
    </citation>
    <scope>NUCLEOTIDE SEQUENCE</scope>
    <source>
        <strain evidence="1">RGRH0325</strain>
    </source>
</reference>
<proteinExistence type="predicted"/>
<dbReference type="EMBL" id="LN852995">
    <property type="protein sequence ID" value="CRY94704.1"/>
    <property type="molecule type" value="Genomic_DNA"/>
</dbReference>
<accession>A0A0H5PZV7</accession>
<dbReference type="AlphaFoldDB" id="A0A0H5PZV7"/>
<evidence type="ECO:0000313" key="1">
    <source>
        <dbReference type="EMBL" id="CRY94704.1"/>
    </source>
</evidence>
<reference evidence="1" key="1">
    <citation type="submission" date="2015-06" db="EMBL/GenBank/DDBJ databases">
        <authorList>
            <person name="Joergensen T."/>
        </authorList>
    </citation>
    <scope>NUCLEOTIDE SEQUENCE</scope>
    <source>
        <strain evidence="1">RGRH0325</strain>
    </source>
</reference>
<sequence>MVQNPVKSKVSVPVVLGRYSPSQNGIVVAIHGIALCLSGGAEDMM</sequence>
<protein>
    <submittedName>
        <fullName evidence="1">Uncharacterized protein</fullName>
    </submittedName>
</protein>